<evidence type="ECO:0000313" key="1">
    <source>
        <dbReference type="EMBL" id="CAD8192596.1"/>
    </source>
</evidence>
<evidence type="ECO:0000313" key="2">
    <source>
        <dbReference type="Proteomes" id="UP000683925"/>
    </source>
</evidence>
<protein>
    <submittedName>
        <fullName evidence="1">Uncharacterized protein</fullName>
    </submittedName>
</protein>
<dbReference type="EMBL" id="CAJJDP010000102">
    <property type="protein sequence ID" value="CAD8192596.1"/>
    <property type="molecule type" value="Genomic_DNA"/>
</dbReference>
<dbReference type="Proteomes" id="UP000683925">
    <property type="component" value="Unassembled WGS sequence"/>
</dbReference>
<keyword evidence="2" id="KW-1185">Reference proteome</keyword>
<reference evidence="1" key="1">
    <citation type="submission" date="2021-01" db="EMBL/GenBank/DDBJ databases">
        <authorList>
            <consortium name="Genoscope - CEA"/>
            <person name="William W."/>
        </authorList>
    </citation>
    <scope>NUCLEOTIDE SEQUENCE</scope>
</reference>
<proteinExistence type="predicted"/>
<dbReference type="AlphaFoldDB" id="A0A8S1X2V1"/>
<gene>
    <name evidence="1" type="ORF">POCTA_138.1.T1020154</name>
</gene>
<sequence>MYHDIGDLHLLLLSDLHFKGILIKYLCQVHQTGYFQKYFYLIFTIWNLKKTQINYDSATFNTICHRKHLLKDITYFLYIIDDNQVGTKSNQSYDKYQLELHECINLTQCIEIQNLNISCLKKPIKQQDYELQTLKRKFTYKNYTQHQATYEIEDEQKIQ</sequence>
<name>A0A8S1X2V1_PAROT</name>
<comment type="caution">
    <text evidence="1">The sequence shown here is derived from an EMBL/GenBank/DDBJ whole genome shotgun (WGS) entry which is preliminary data.</text>
</comment>
<accession>A0A8S1X2V1</accession>
<organism evidence="1 2">
    <name type="scientific">Paramecium octaurelia</name>
    <dbReference type="NCBI Taxonomy" id="43137"/>
    <lineage>
        <taxon>Eukaryota</taxon>
        <taxon>Sar</taxon>
        <taxon>Alveolata</taxon>
        <taxon>Ciliophora</taxon>
        <taxon>Intramacronucleata</taxon>
        <taxon>Oligohymenophorea</taxon>
        <taxon>Peniculida</taxon>
        <taxon>Parameciidae</taxon>
        <taxon>Paramecium</taxon>
    </lineage>
</organism>